<dbReference type="EMBL" id="BGZO01000006">
    <property type="protein sequence ID" value="GBR75723.1"/>
    <property type="molecule type" value="Genomic_DNA"/>
</dbReference>
<dbReference type="InterPro" id="IPR050238">
    <property type="entry name" value="DNA_Rep/Repair_Clamp_Loader"/>
</dbReference>
<dbReference type="Pfam" id="PF13177">
    <property type="entry name" value="DNA_pol3_delta2"/>
    <property type="match status" value="1"/>
</dbReference>
<dbReference type="PANTHER" id="PTHR11669:SF8">
    <property type="entry name" value="DNA POLYMERASE III SUBUNIT DELTA"/>
    <property type="match status" value="1"/>
</dbReference>
<comment type="caution">
    <text evidence="1">The sequence shown here is derived from an EMBL/GenBank/DDBJ whole genome shotgun (WGS) entry which is preliminary data.</text>
</comment>
<protein>
    <submittedName>
        <fullName evidence="1">DNA polymerase III subunit delta</fullName>
    </submittedName>
</protein>
<dbReference type="Gene3D" id="3.40.50.300">
    <property type="entry name" value="P-loop containing nucleotide triphosphate hydrolases"/>
    <property type="match status" value="1"/>
</dbReference>
<proteinExistence type="predicted"/>
<evidence type="ECO:0000313" key="1">
    <source>
        <dbReference type="EMBL" id="GBR75723.1"/>
    </source>
</evidence>
<reference evidence="1 2" key="1">
    <citation type="journal article" date="2019" name="ISME J.">
        <title>Genome analyses of uncultured TG2/ZB3 bacteria in 'Margulisbacteria' specifically attached to ectosymbiotic spirochetes of protists in the termite gut.</title>
        <authorList>
            <person name="Utami Y.D."/>
            <person name="Kuwahara H."/>
            <person name="Igai K."/>
            <person name="Murakami T."/>
            <person name="Sugaya K."/>
            <person name="Morikawa T."/>
            <person name="Nagura Y."/>
            <person name="Yuki M."/>
            <person name="Deevong P."/>
            <person name="Inoue T."/>
            <person name="Kihara K."/>
            <person name="Lo N."/>
            <person name="Yamada A."/>
            <person name="Ohkuma M."/>
            <person name="Hongoh Y."/>
        </authorList>
    </citation>
    <scope>NUCLEOTIDE SEQUENCE [LARGE SCALE GENOMIC DNA]</scope>
    <source>
        <strain evidence="1">NkOx7-02</strain>
    </source>
</reference>
<evidence type="ECO:0000313" key="2">
    <source>
        <dbReference type="Proteomes" id="UP000275925"/>
    </source>
</evidence>
<sequence>MMPPAAAATAAAPSQQRARGILDGIVRTGRVANGYIFAGAPGCGKTAAARDFFQKLTRTDKIKSVDFYELTTDKAQIAIEQVRALKQFVQYGPRELAYLLVVIQNAEKFSAASGNAFLKLLEEPPDGVVFILETFSPEALLPTIVSRCQLITFDSAALLKAGTQNAAAENNWQNLQNFIQDLPGKNFWQISQLVDIWAQDRQQAQQDLLRLAQVKQGQGAWRQANLVLKYAKMLRSNINLRLAMETLFLRMRDLA</sequence>
<organism evidence="1 2">
    <name type="scientific">Candidatus Termititenax persephonae</name>
    <dbReference type="NCBI Taxonomy" id="2218525"/>
    <lineage>
        <taxon>Bacteria</taxon>
        <taxon>Bacillati</taxon>
        <taxon>Candidatus Margulisiibacteriota</taxon>
        <taxon>Candidatus Termititenacia</taxon>
        <taxon>Candidatus Termititenacales</taxon>
        <taxon>Candidatus Termititenacaceae</taxon>
        <taxon>Candidatus Termititenax</taxon>
    </lineage>
</organism>
<accession>A0A388TGF8</accession>
<dbReference type="InterPro" id="IPR027417">
    <property type="entry name" value="P-loop_NTPase"/>
</dbReference>
<dbReference type="PANTHER" id="PTHR11669">
    <property type="entry name" value="REPLICATION FACTOR C / DNA POLYMERASE III GAMMA-TAU SUBUNIT"/>
    <property type="match status" value="1"/>
</dbReference>
<keyword evidence="2" id="KW-1185">Reference proteome</keyword>
<name>A0A388TGF8_9BACT</name>
<dbReference type="Proteomes" id="UP000275925">
    <property type="component" value="Unassembled WGS sequence"/>
</dbReference>
<dbReference type="GO" id="GO:0006261">
    <property type="term" value="P:DNA-templated DNA replication"/>
    <property type="evidence" value="ECO:0007669"/>
    <property type="project" value="TreeGrafter"/>
</dbReference>
<dbReference type="SUPFAM" id="SSF52540">
    <property type="entry name" value="P-loop containing nucleoside triphosphate hydrolases"/>
    <property type="match status" value="1"/>
</dbReference>
<dbReference type="AlphaFoldDB" id="A0A388TGF8"/>
<gene>
    <name evidence="1" type="primary">holA</name>
    <name evidence="1" type="ORF">NO2_0371</name>
</gene>